<dbReference type="PANTHER" id="PTHR42879">
    <property type="entry name" value="3-OXOACYL-(ACYL-CARRIER-PROTEIN) REDUCTASE"/>
    <property type="match status" value="1"/>
</dbReference>
<dbReference type="STRING" id="1123282.SAMN02745823_02470"/>
<evidence type="ECO:0000313" key="4">
    <source>
        <dbReference type="EMBL" id="SHI10698.1"/>
    </source>
</evidence>
<gene>
    <name evidence="4" type="ORF">SAMN02745823_02470</name>
</gene>
<evidence type="ECO:0000256" key="3">
    <source>
        <dbReference type="ARBA" id="ARBA00023221"/>
    </source>
</evidence>
<dbReference type="AlphaFoldDB" id="A0A1M5YFS0"/>
<dbReference type="InterPro" id="IPR036291">
    <property type="entry name" value="NAD(P)-bd_dom_sf"/>
</dbReference>
<dbReference type="InterPro" id="IPR002347">
    <property type="entry name" value="SDR_fam"/>
</dbReference>
<protein>
    <submittedName>
        <fullName evidence="4">3-oxoacyl-[acyl-carrier protein] reductase</fullName>
    </submittedName>
</protein>
<keyword evidence="2" id="KW-0560">Oxidoreductase</keyword>
<dbReference type="GO" id="GO:0016491">
    <property type="term" value="F:oxidoreductase activity"/>
    <property type="evidence" value="ECO:0007669"/>
    <property type="project" value="UniProtKB-KW"/>
</dbReference>
<dbReference type="PRINTS" id="PR00081">
    <property type="entry name" value="GDHRDH"/>
</dbReference>
<sequence>MKTALVTGASRGIGAACVRSLAADGYDVTVNYLKSEDAALHLARELGGAAVRADVSDSAQVRRLFEEIAPPDVLVCSAGASLIKLLTDTSEAEWRQLLELNLGGVINCCQAAIPSMVRKKSGRIIVVSSVWGVVGASCEAVYSASKAALIGLVKSLAKELGPSGITVNCVAPGVIETDMNAALDEATRLSLIDATPLGYIGAPEDVAALVRFLASDGARFITGQVIGVDGGFS</sequence>
<dbReference type="PRINTS" id="PR00080">
    <property type="entry name" value="SDRFAMILY"/>
</dbReference>
<dbReference type="GO" id="GO:0008202">
    <property type="term" value="P:steroid metabolic process"/>
    <property type="evidence" value="ECO:0007669"/>
    <property type="project" value="UniProtKB-KW"/>
</dbReference>
<keyword evidence="5" id="KW-1185">Reference proteome</keyword>
<dbReference type="SUPFAM" id="SSF51735">
    <property type="entry name" value="NAD(P)-binding Rossmann-fold domains"/>
    <property type="match status" value="1"/>
</dbReference>
<comment type="similarity">
    <text evidence="1">Belongs to the short-chain dehydrogenases/reductases (SDR) family.</text>
</comment>
<dbReference type="NCBIfam" id="NF009466">
    <property type="entry name" value="PRK12826.1-2"/>
    <property type="match status" value="1"/>
</dbReference>
<dbReference type="OrthoDB" id="9803333at2"/>
<dbReference type="InterPro" id="IPR050259">
    <property type="entry name" value="SDR"/>
</dbReference>
<evidence type="ECO:0000256" key="2">
    <source>
        <dbReference type="ARBA" id="ARBA00023002"/>
    </source>
</evidence>
<evidence type="ECO:0000313" key="5">
    <source>
        <dbReference type="Proteomes" id="UP000183995"/>
    </source>
</evidence>
<proteinExistence type="inferred from homology"/>
<reference evidence="4 5" key="1">
    <citation type="submission" date="2016-11" db="EMBL/GenBank/DDBJ databases">
        <authorList>
            <person name="Jaros S."/>
            <person name="Januszkiewicz K."/>
            <person name="Wedrychowicz H."/>
        </authorList>
    </citation>
    <scope>NUCLEOTIDE SEQUENCE [LARGE SCALE GENOMIC DNA]</scope>
    <source>
        <strain evidence="4 5">DSM 10068</strain>
    </source>
</reference>
<keyword evidence="3" id="KW-0753">Steroid metabolism</keyword>
<dbReference type="InterPro" id="IPR020904">
    <property type="entry name" value="Sc_DH/Rdtase_CS"/>
</dbReference>
<accession>A0A1M5YFS0</accession>
<organism evidence="4 5">
    <name type="scientific">Sporobacter termitidis DSM 10068</name>
    <dbReference type="NCBI Taxonomy" id="1123282"/>
    <lineage>
        <taxon>Bacteria</taxon>
        <taxon>Bacillati</taxon>
        <taxon>Bacillota</taxon>
        <taxon>Clostridia</taxon>
        <taxon>Eubacteriales</taxon>
        <taxon>Oscillospiraceae</taxon>
        <taxon>Sporobacter</taxon>
    </lineage>
</organism>
<dbReference type="RefSeq" id="WP_073079443.1">
    <property type="nucleotide sequence ID" value="NZ_FQXV01000008.1"/>
</dbReference>
<dbReference type="PROSITE" id="PS00061">
    <property type="entry name" value="ADH_SHORT"/>
    <property type="match status" value="1"/>
</dbReference>
<evidence type="ECO:0000256" key="1">
    <source>
        <dbReference type="ARBA" id="ARBA00006484"/>
    </source>
</evidence>
<dbReference type="GO" id="GO:0032787">
    <property type="term" value="P:monocarboxylic acid metabolic process"/>
    <property type="evidence" value="ECO:0007669"/>
    <property type="project" value="UniProtKB-ARBA"/>
</dbReference>
<dbReference type="EMBL" id="FQXV01000008">
    <property type="protein sequence ID" value="SHI10698.1"/>
    <property type="molecule type" value="Genomic_DNA"/>
</dbReference>
<dbReference type="PANTHER" id="PTHR42879:SF2">
    <property type="entry name" value="3-OXOACYL-[ACYL-CARRIER-PROTEIN] REDUCTASE FABG"/>
    <property type="match status" value="1"/>
</dbReference>
<name>A0A1M5YFS0_9FIRM</name>
<dbReference type="Proteomes" id="UP000183995">
    <property type="component" value="Unassembled WGS sequence"/>
</dbReference>
<dbReference type="Pfam" id="PF13561">
    <property type="entry name" value="adh_short_C2"/>
    <property type="match status" value="1"/>
</dbReference>
<dbReference type="FunFam" id="3.40.50.720:FF:000173">
    <property type="entry name" value="3-oxoacyl-[acyl-carrier protein] reductase"/>
    <property type="match status" value="1"/>
</dbReference>
<dbReference type="NCBIfam" id="NF047420">
    <property type="entry name" value="EF_P_mod_YmfI"/>
    <property type="match status" value="1"/>
</dbReference>
<dbReference type="Gene3D" id="3.40.50.720">
    <property type="entry name" value="NAD(P)-binding Rossmann-like Domain"/>
    <property type="match status" value="1"/>
</dbReference>
<keyword evidence="3" id="KW-0443">Lipid metabolism</keyword>